<dbReference type="OrthoDB" id="441444at2759"/>
<dbReference type="InterPro" id="IPR005290">
    <property type="entry name" value="Ribosomal_uS15_bac-type"/>
</dbReference>
<dbReference type="STRING" id="708187.A0A1Q8RQX5"/>
<keyword evidence="6" id="KW-1185">Reference proteome</keyword>
<gene>
    <name evidence="5" type="ORF">CCHL11_03748</name>
</gene>
<dbReference type="SUPFAM" id="SSF47060">
    <property type="entry name" value="S15/NS1 RNA-binding domain"/>
    <property type="match status" value="1"/>
</dbReference>
<dbReference type="InterPro" id="IPR009068">
    <property type="entry name" value="uS15_NS1_RNA-bd_sf"/>
</dbReference>
<evidence type="ECO:0000256" key="4">
    <source>
        <dbReference type="SAM" id="MobiDB-lite"/>
    </source>
</evidence>
<dbReference type="CDD" id="cd00353">
    <property type="entry name" value="Ribosomal_S15p_S13e"/>
    <property type="match status" value="1"/>
</dbReference>
<reference evidence="5 6" key="1">
    <citation type="submission" date="2016-11" db="EMBL/GenBank/DDBJ databases">
        <title>Draft Genome Assembly of Colletotrichum chlorophyti a pathogen of herbaceous plants.</title>
        <authorList>
            <person name="Gan P."/>
            <person name="Narusaka M."/>
            <person name="Tsushima A."/>
            <person name="Narusaka Y."/>
            <person name="Takano Y."/>
            <person name="Shirasu K."/>
        </authorList>
    </citation>
    <scope>NUCLEOTIDE SEQUENCE [LARGE SCALE GENOMIC DNA]</scope>
    <source>
        <strain evidence="5 6">NTL11</strain>
    </source>
</reference>
<comment type="caution">
    <text evidence="5">The sequence shown here is derived from an EMBL/GenBank/DDBJ whole genome shotgun (WGS) entry which is preliminary data.</text>
</comment>
<dbReference type="GO" id="GO:0005840">
    <property type="term" value="C:ribosome"/>
    <property type="evidence" value="ECO:0007669"/>
    <property type="project" value="UniProtKB-KW"/>
</dbReference>
<dbReference type="InterPro" id="IPR000589">
    <property type="entry name" value="Ribosomal_uS15"/>
</dbReference>
<keyword evidence="2 5" id="KW-0689">Ribosomal protein</keyword>
<dbReference type="EMBL" id="MPGH01000111">
    <property type="protein sequence ID" value="OLN86728.1"/>
    <property type="molecule type" value="Genomic_DNA"/>
</dbReference>
<dbReference type="GO" id="GO:0003735">
    <property type="term" value="F:structural constituent of ribosome"/>
    <property type="evidence" value="ECO:0007669"/>
    <property type="project" value="InterPro"/>
</dbReference>
<accession>A0A1Q8RQX5</accession>
<sequence length="320" mass="36271">MPPRLQSLQRLGTTSLCLRPAVKPTTPSFLPIIQTANLSLREKKRKAKQDPYRHQQALQRKAANQKRQTEIQAEKDAKWGDQIHGIPTPFVMSFDSAGQAPTTKPVKDDNGNIISEPIPLPTSPQLLNHLVTRDELEHVIQKAYVLTKPVKNDIRDYADPAAEALADKQHEANHAKAVEALNRILSMENANSKILLHSNIKRCVEEFGRHNTDKVLKQKPLAYNVDPDAPAPPERAGPDTGSSEVQIAILTAKIRKLSQELSQNRGYKDKHNKRNLRVLCHRRQKLLKYMEKKERGSERWTHLLEKLGLSPATYKEQISF</sequence>
<dbReference type="Pfam" id="PF00312">
    <property type="entry name" value="Ribosomal_S15"/>
    <property type="match status" value="1"/>
</dbReference>
<evidence type="ECO:0000256" key="1">
    <source>
        <dbReference type="ARBA" id="ARBA00008434"/>
    </source>
</evidence>
<evidence type="ECO:0000256" key="3">
    <source>
        <dbReference type="ARBA" id="ARBA00023274"/>
    </source>
</evidence>
<dbReference type="SMART" id="SM01387">
    <property type="entry name" value="Ribosomal_S15"/>
    <property type="match status" value="1"/>
</dbReference>
<dbReference type="AlphaFoldDB" id="A0A1Q8RQX5"/>
<dbReference type="GO" id="GO:0006412">
    <property type="term" value="P:translation"/>
    <property type="evidence" value="ECO:0007669"/>
    <property type="project" value="InterPro"/>
</dbReference>
<dbReference type="Gene3D" id="1.10.287.10">
    <property type="entry name" value="S15/NS1, RNA-binding"/>
    <property type="match status" value="1"/>
</dbReference>
<dbReference type="GO" id="GO:1990904">
    <property type="term" value="C:ribonucleoprotein complex"/>
    <property type="evidence" value="ECO:0007669"/>
    <property type="project" value="UniProtKB-KW"/>
</dbReference>
<dbReference type="Proteomes" id="UP000186583">
    <property type="component" value="Unassembled WGS sequence"/>
</dbReference>
<organism evidence="5 6">
    <name type="scientific">Colletotrichum chlorophyti</name>
    <dbReference type="NCBI Taxonomy" id="708187"/>
    <lineage>
        <taxon>Eukaryota</taxon>
        <taxon>Fungi</taxon>
        <taxon>Dikarya</taxon>
        <taxon>Ascomycota</taxon>
        <taxon>Pezizomycotina</taxon>
        <taxon>Sordariomycetes</taxon>
        <taxon>Hypocreomycetidae</taxon>
        <taxon>Glomerellales</taxon>
        <taxon>Glomerellaceae</taxon>
        <taxon>Colletotrichum</taxon>
    </lineage>
</organism>
<feature type="region of interest" description="Disordered" evidence="4">
    <location>
        <begin position="42"/>
        <end position="67"/>
    </location>
</feature>
<evidence type="ECO:0000313" key="6">
    <source>
        <dbReference type="Proteomes" id="UP000186583"/>
    </source>
</evidence>
<name>A0A1Q8RQX5_9PEZI</name>
<dbReference type="PANTHER" id="PTHR23321">
    <property type="entry name" value="RIBOSOMAL PROTEIN S15, BACTERIAL AND ORGANELLAR"/>
    <property type="match status" value="1"/>
</dbReference>
<dbReference type="PANTHER" id="PTHR23321:SF26">
    <property type="entry name" value="SMALL RIBOSOMAL SUBUNIT PROTEIN US15M"/>
    <property type="match status" value="1"/>
</dbReference>
<keyword evidence="3" id="KW-0687">Ribonucleoprotein</keyword>
<dbReference type="GO" id="GO:0005737">
    <property type="term" value="C:cytoplasm"/>
    <property type="evidence" value="ECO:0007669"/>
    <property type="project" value="UniProtKB-ARBA"/>
</dbReference>
<evidence type="ECO:0000256" key="2">
    <source>
        <dbReference type="ARBA" id="ARBA00022980"/>
    </source>
</evidence>
<comment type="similarity">
    <text evidence="1">Belongs to the universal ribosomal protein uS15 family.</text>
</comment>
<evidence type="ECO:0000313" key="5">
    <source>
        <dbReference type="EMBL" id="OLN86728.1"/>
    </source>
</evidence>
<proteinExistence type="inferred from homology"/>
<protein>
    <submittedName>
        <fullName evidence="5">Putative 37S ribosomal protein S28, mitochondrial</fullName>
    </submittedName>
</protein>